<dbReference type="Proteomes" id="UP000597656">
    <property type="component" value="Unassembled WGS sequence"/>
</dbReference>
<gene>
    <name evidence="2" type="ORF">GCM10011609_83460</name>
</gene>
<feature type="compositionally biased region" description="Basic and acidic residues" evidence="1">
    <location>
        <begin position="1"/>
        <end position="13"/>
    </location>
</feature>
<protein>
    <submittedName>
        <fullName evidence="2">Uncharacterized protein</fullName>
    </submittedName>
</protein>
<sequence>MDDLRKPARRGDEAAVPGRTGGARPPDDGSVRNYMRTERWADDAYQSIRGSDDVADVARNVGDVPRVNGGRGFTQAEIEQIKKHVFDELHPLEGDAGGTVMQRFDPNPDMAEAWLRLRAGRQRPEDVALLEHELAESRYWQQNPNASYKDAHAAANEVSRWESRIPPSSNEDFGKPWR</sequence>
<feature type="region of interest" description="Disordered" evidence="1">
    <location>
        <begin position="1"/>
        <end position="32"/>
    </location>
</feature>
<evidence type="ECO:0000313" key="2">
    <source>
        <dbReference type="EMBL" id="GGN27846.1"/>
    </source>
</evidence>
<comment type="caution">
    <text evidence="2">The sequence shown here is derived from an EMBL/GenBank/DDBJ whole genome shotgun (WGS) entry which is preliminary data.</text>
</comment>
<evidence type="ECO:0000313" key="3">
    <source>
        <dbReference type="Proteomes" id="UP000597656"/>
    </source>
</evidence>
<organism evidence="2 3">
    <name type="scientific">Lentzea pudingi</name>
    <dbReference type="NCBI Taxonomy" id="1789439"/>
    <lineage>
        <taxon>Bacteria</taxon>
        <taxon>Bacillati</taxon>
        <taxon>Actinomycetota</taxon>
        <taxon>Actinomycetes</taxon>
        <taxon>Pseudonocardiales</taxon>
        <taxon>Pseudonocardiaceae</taxon>
        <taxon>Lentzea</taxon>
    </lineage>
</organism>
<accession>A0ABQ2ISK4</accession>
<keyword evidence="3" id="KW-1185">Reference proteome</keyword>
<proteinExistence type="predicted"/>
<feature type="region of interest" description="Disordered" evidence="1">
    <location>
        <begin position="147"/>
        <end position="178"/>
    </location>
</feature>
<name>A0ABQ2ISK4_9PSEU</name>
<evidence type="ECO:0000256" key="1">
    <source>
        <dbReference type="SAM" id="MobiDB-lite"/>
    </source>
</evidence>
<reference evidence="3" key="1">
    <citation type="journal article" date="2019" name="Int. J. Syst. Evol. Microbiol.">
        <title>The Global Catalogue of Microorganisms (GCM) 10K type strain sequencing project: providing services to taxonomists for standard genome sequencing and annotation.</title>
        <authorList>
            <consortium name="The Broad Institute Genomics Platform"/>
            <consortium name="The Broad Institute Genome Sequencing Center for Infectious Disease"/>
            <person name="Wu L."/>
            <person name="Ma J."/>
        </authorList>
    </citation>
    <scope>NUCLEOTIDE SEQUENCE [LARGE SCALE GENOMIC DNA]</scope>
    <source>
        <strain evidence="3">CGMCC 4.7319</strain>
    </source>
</reference>
<dbReference type="EMBL" id="BMNC01000026">
    <property type="protein sequence ID" value="GGN27846.1"/>
    <property type="molecule type" value="Genomic_DNA"/>
</dbReference>